<protein>
    <submittedName>
        <fullName evidence="4">Alpha/beta hydrolase</fullName>
    </submittedName>
</protein>
<evidence type="ECO:0000313" key="4">
    <source>
        <dbReference type="EMBL" id="TCC36385.1"/>
    </source>
</evidence>
<comment type="similarity">
    <text evidence="1">Belongs to the 'GDXG' lipolytic enzyme family.</text>
</comment>
<keyword evidence="2 4" id="KW-0378">Hydrolase</keyword>
<dbReference type="Proteomes" id="UP000294225">
    <property type="component" value="Unassembled WGS sequence"/>
</dbReference>
<dbReference type="AlphaFoldDB" id="A0A4R0J503"/>
<sequence>MPLDPVLAALIAGPPYAANSTRPVVLDVATARDDFENIARTMAPVDRRDSVAGVHDATAPGPAGPIPLRVYQPLSAAVPAPVIVWFHGGGWMIGSLDTGDIVARALCRGVGAVVVSVDYRLAPEHPWPAGLDDAAAALRWVAEHAEELCGDPVRIAVGGDSAGGNLAAVLAQQTRGGGPVLAGQILVYPATDLELDHFDNYPSWQLHASGYVLTADAVRSCVETYLQPAADVTDSRISPARCKDLTGLPPAVVAVAEFDPLRDQGAAYASALREADVPTVLHEGRGLVHGCFDMLGIVPVARTEFDQLVASVHMLFAPDPGGLVHPGTVGSS</sequence>
<dbReference type="FunFam" id="3.40.50.1820:FF:000089">
    <property type="entry name" value="Alpha/beta hydrolase"/>
    <property type="match status" value="1"/>
</dbReference>
<proteinExistence type="inferred from homology"/>
<dbReference type="PANTHER" id="PTHR48081">
    <property type="entry name" value="AB HYDROLASE SUPERFAMILY PROTEIN C4A8.06C"/>
    <property type="match status" value="1"/>
</dbReference>
<dbReference type="InterPro" id="IPR002168">
    <property type="entry name" value="Lipase_GDXG_HIS_AS"/>
</dbReference>
<dbReference type="InterPro" id="IPR013094">
    <property type="entry name" value="AB_hydrolase_3"/>
</dbReference>
<reference evidence="4 5" key="1">
    <citation type="submission" date="2019-02" db="EMBL/GenBank/DDBJ databases">
        <title>Kribbella capetownensis sp. nov. and Kribbella speibonae sp. nov., isolated from soil.</title>
        <authorList>
            <person name="Curtis S.M."/>
            <person name="Norton I."/>
            <person name="Everest G.J."/>
            <person name="Meyers P.R."/>
        </authorList>
    </citation>
    <scope>NUCLEOTIDE SEQUENCE [LARGE SCALE GENOMIC DNA]</scope>
    <source>
        <strain evidence="4 5">YM55</strain>
    </source>
</reference>
<dbReference type="RefSeq" id="WP_131498211.1">
    <property type="nucleotide sequence ID" value="NZ_SJKC01000003.1"/>
</dbReference>
<comment type="caution">
    <text evidence="4">The sequence shown here is derived from an EMBL/GenBank/DDBJ whole genome shotgun (WGS) entry which is preliminary data.</text>
</comment>
<dbReference type="EMBL" id="SJKC01000003">
    <property type="protein sequence ID" value="TCC36385.1"/>
    <property type="molecule type" value="Genomic_DNA"/>
</dbReference>
<dbReference type="Gene3D" id="3.40.50.1820">
    <property type="entry name" value="alpha/beta hydrolase"/>
    <property type="match status" value="1"/>
</dbReference>
<evidence type="ECO:0000259" key="3">
    <source>
        <dbReference type="Pfam" id="PF07859"/>
    </source>
</evidence>
<dbReference type="Pfam" id="PF07859">
    <property type="entry name" value="Abhydrolase_3"/>
    <property type="match status" value="1"/>
</dbReference>
<dbReference type="PANTHER" id="PTHR48081:SF8">
    <property type="entry name" value="ALPHA_BETA HYDROLASE FOLD-3 DOMAIN-CONTAINING PROTEIN-RELATED"/>
    <property type="match status" value="1"/>
</dbReference>
<evidence type="ECO:0000256" key="2">
    <source>
        <dbReference type="ARBA" id="ARBA00022801"/>
    </source>
</evidence>
<accession>A0A4R0J503</accession>
<feature type="domain" description="Alpha/beta hydrolase fold-3" evidence="3">
    <location>
        <begin position="83"/>
        <end position="292"/>
    </location>
</feature>
<evidence type="ECO:0000313" key="5">
    <source>
        <dbReference type="Proteomes" id="UP000294225"/>
    </source>
</evidence>
<organism evidence="4 5">
    <name type="scientific">Kribbella speibonae</name>
    <dbReference type="NCBI Taxonomy" id="1572660"/>
    <lineage>
        <taxon>Bacteria</taxon>
        <taxon>Bacillati</taxon>
        <taxon>Actinomycetota</taxon>
        <taxon>Actinomycetes</taxon>
        <taxon>Propionibacteriales</taxon>
        <taxon>Kribbellaceae</taxon>
        <taxon>Kribbella</taxon>
    </lineage>
</organism>
<dbReference type="SUPFAM" id="SSF53474">
    <property type="entry name" value="alpha/beta-Hydrolases"/>
    <property type="match status" value="1"/>
</dbReference>
<dbReference type="GO" id="GO:0016787">
    <property type="term" value="F:hydrolase activity"/>
    <property type="evidence" value="ECO:0007669"/>
    <property type="project" value="UniProtKB-KW"/>
</dbReference>
<evidence type="ECO:0000256" key="1">
    <source>
        <dbReference type="ARBA" id="ARBA00010515"/>
    </source>
</evidence>
<dbReference type="InterPro" id="IPR029058">
    <property type="entry name" value="AB_hydrolase_fold"/>
</dbReference>
<gene>
    <name evidence="4" type="ORF">E0H92_27475</name>
</gene>
<name>A0A4R0J503_9ACTN</name>
<dbReference type="PROSITE" id="PS01173">
    <property type="entry name" value="LIPASE_GDXG_HIS"/>
    <property type="match status" value="1"/>
</dbReference>
<dbReference type="InterPro" id="IPR050300">
    <property type="entry name" value="GDXG_lipolytic_enzyme"/>
</dbReference>